<dbReference type="InterPro" id="IPR013324">
    <property type="entry name" value="RNA_pol_sigma_r3/r4-like"/>
</dbReference>
<dbReference type="Pfam" id="PF08281">
    <property type="entry name" value="Sigma70_r4_2"/>
    <property type="match status" value="1"/>
</dbReference>
<evidence type="ECO:0000259" key="7">
    <source>
        <dbReference type="Pfam" id="PF08281"/>
    </source>
</evidence>
<dbReference type="SUPFAM" id="SSF88946">
    <property type="entry name" value="Sigma2 domain of RNA polymerase sigma factors"/>
    <property type="match status" value="1"/>
</dbReference>
<gene>
    <name evidence="8" type="ORF">SAMN05443575_3384</name>
</gene>
<dbReference type="PANTHER" id="PTHR43133:SF57">
    <property type="entry name" value="RNA POLYMERASE SIGMA-70 FACTOR"/>
    <property type="match status" value="1"/>
</dbReference>
<evidence type="ECO:0000256" key="4">
    <source>
        <dbReference type="ARBA" id="ARBA00023163"/>
    </source>
</evidence>
<dbReference type="InterPro" id="IPR039425">
    <property type="entry name" value="RNA_pol_sigma-70-like"/>
</dbReference>
<reference evidence="9" key="1">
    <citation type="submission" date="2016-11" db="EMBL/GenBank/DDBJ databases">
        <authorList>
            <person name="Varghese N."/>
            <person name="Submissions S."/>
        </authorList>
    </citation>
    <scope>NUCLEOTIDE SEQUENCE [LARGE SCALE GENOMIC DNA]</scope>
    <source>
        <strain evidence="9">DSM 45627</strain>
    </source>
</reference>
<sequence length="356" mass="38603">MYRTTLAIRDTACKLEDSEQVDDPVIPAFRAKGVTVAGFGDAQPAEPRYGKRNFFTRATCRRRPGSESGEGAANMPGAPLRRPARTDEATGLSALADLVNDALARLGARPAYATAGHPHRPAVAASVPTAHAERGRWRGTAARPVAGTRPGGGSSDDTGSGDDPGDAVAGGVEESHAEGWRLVRAAQDGDGEAFGVLYDRYVDVVYRFIYFRVNDRALAEDFTSETFLRALRRIGSFSYQGRDIGAWFVTIARNIVLDHMKSARHRLETPTGETIERKDHERSTEAAVLETLQSERLMAAVRQLGDEQRDCVMLRFIQGLSVSETAAVMGKNDGAVKALQHRAVRKLAEIVGGELR</sequence>
<evidence type="ECO:0000313" key="9">
    <source>
        <dbReference type="Proteomes" id="UP000186132"/>
    </source>
</evidence>
<comment type="similarity">
    <text evidence="1">Belongs to the sigma-70 factor family. ECF subfamily.</text>
</comment>
<dbReference type="Pfam" id="PF04542">
    <property type="entry name" value="Sigma70_r2"/>
    <property type="match status" value="1"/>
</dbReference>
<dbReference type="AlphaFoldDB" id="A0A1M5QX69"/>
<dbReference type="CDD" id="cd06171">
    <property type="entry name" value="Sigma70_r4"/>
    <property type="match status" value="1"/>
</dbReference>
<feature type="domain" description="RNA polymerase sigma-70 region 2" evidence="6">
    <location>
        <begin position="197"/>
        <end position="264"/>
    </location>
</feature>
<organism evidence="8 9">
    <name type="scientific">Jatrophihabitans endophyticus</name>
    <dbReference type="NCBI Taxonomy" id="1206085"/>
    <lineage>
        <taxon>Bacteria</taxon>
        <taxon>Bacillati</taxon>
        <taxon>Actinomycetota</taxon>
        <taxon>Actinomycetes</taxon>
        <taxon>Jatrophihabitantales</taxon>
        <taxon>Jatrophihabitantaceae</taxon>
        <taxon>Jatrophihabitans</taxon>
    </lineage>
</organism>
<dbReference type="InterPro" id="IPR014284">
    <property type="entry name" value="RNA_pol_sigma-70_dom"/>
</dbReference>
<evidence type="ECO:0000313" key="8">
    <source>
        <dbReference type="EMBL" id="SHH18767.1"/>
    </source>
</evidence>
<evidence type="ECO:0000259" key="6">
    <source>
        <dbReference type="Pfam" id="PF04542"/>
    </source>
</evidence>
<dbReference type="PANTHER" id="PTHR43133">
    <property type="entry name" value="RNA POLYMERASE ECF-TYPE SIGMA FACTO"/>
    <property type="match status" value="1"/>
</dbReference>
<proteinExistence type="inferred from homology"/>
<evidence type="ECO:0000256" key="2">
    <source>
        <dbReference type="ARBA" id="ARBA00023015"/>
    </source>
</evidence>
<protein>
    <submittedName>
        <fullName evidence="8">RNA polymerase sigma-70 factor, TIGR02952 family</fullName>
    </submittedName>
</protein>
<feature type="domain" description="RNA polymerase sigma factor 70 region 4 type 2" evidence="7">
    <location>
        <begin position="295"/>
        <end position="347"/>
    </location>
</feature>
<evidence type="ECO:0000256" key="5">
    <source>
        <dbReference type="SAM" id="MobiDB-lite"/>
    </source>
</evidence>
<dbReference type="NCBIfam" id="TIGR02937">
    <property type="entry name" value="sigma70-ECF"/>
    <property type="match status" value="1"/>
</dbReference>
<dbReference type="EMBL" id="FQVU01000005">
    <property type="protein sequence ID" value="SHH18767.1"/>
    <property type="molecule type" value="Genomic_DNA"/>
</dbReference>
<dbReference type="Gene3D" id="1.10.10.10">
    <property type="entry name" value="Winged helix-like DNA-binding domain superfamily/Winged helix DNA-binding domain"/>
    <property type="match status" value="1"/>
</dbReference>
<dbReference type="InterPro" id="IPR007627">
    <property type="entry name" value="RNA_pol_sigma70_r2"/>
</dbReference>
<keyword evidence="3" id="KW-0731">Sigma factor</keyword>
<dbReference type="GO" id="GO:0003677">
    <property type="term" value="F:DNA binding"/>
    <property type="evidence" value="ECO:0007669"/>
    <property type="project" value="InterPro"/>
</dbReference>
<feature type="region of interest" description="Disordered" evidence="5">
    <location>
        <begin position="61"/>
        <end position="84"/>
    </location>
</feature>
<evidence type="ECO:0000256" key="1">
    <source>
        <dbReference type="ARBA" id="ARBA00010641"/>
    </source>
</evidence>
<feature type="region of interest" description="Disordered" evidence="5">
    <location>
        <begin position="113"/>
        <end position="172"/>
    </location>
</feature>
<dbReference type="GO" id="GO:0006352">
    <property type="term" value="P:DNA-templated transcription initiation"/>
    <property type="evidence" value="ECO:0007669"/>
    <property type="project" value="InterPro"/>
</dbReference>
<accession>A0A1M5QX69</accession>
<dbReference type="InterPro" id="IPR013249">
    <property type="entry name" value="RNA_pol_sigma70_r4_t2"/>
</dbReference>
<evidence type="ECO:0000256" key="3">
    <source>
        <dbReference type="ARBA" id="ARBA00023082"/>
    </source>
</evidence>
<dbReference type="InterPro" id="IPR013325">
    <property type="entry name" value="RNA_pol_sigma_r2"/>
</dbReference>
<keyword evidence="9" id="KW-1185">Reference proteome</keyword>
<dbReference type="SUPFAM" id="SSF88659">
    <property type="entry name" value="Sigma3 and sigma4 domains of RNA polymerase sigma factors"/>
    <property type="match status" value="1"/>
</dbReference>
<dbReference type="STRING" id="1206085.SAMN05443575_3384"/>
<keyword evidence="4" id="KW-0804">Transcription</keyword>
<dbReference type="GO" id="GO:0016987">
    <property type="term" value="F:sigma factor activity"/>
    <property type="evidence" value="ECO:0007669"/>
    <property type="project" value="UniProtKB-KW"/>
</dbReference>
<dbReference type="Gene3D" id="1.10.1740.10">
    <property type="match status" value="1"/>
</dbReference>
<dbReference type="InterPro" id="IPR036388">
    <property type="entry name" value="WH-like_DNA-bd_sf"/>
</dbReference>
<dbReference type="Proteomes" id="UP000186132">
    <property type="component" value="Unassembled WGS sequence"/>
</dbReference>
<keyword evidence="2" id="KW-0805">Transcription regulation</keyword>
<name>A0A1M5QX69_9ACTN</name>